<dbReference type="Proteomes" id="UP000243975">
    <property type="component" value="Unassembled WGS sequence"/>
</dbReference>
<dbReference type="InterPro" id="IPR009071">
    <property type="entry name" value="HMG_box_dom"/>
</dbReference>
<feature type="region of interest" description="Disordered" evidence="2">
    <location>
        <begin position="1"/>
        <end position="32"/>
    </location>
</feature>
<proteinExistence type="predicted"/>
<protein>
    <submittedName>
        <fullName evidence="4">High mobility group (HMG) box domain-containing protein</fullName>
    </submittedName>
</protein>
<dbReference type="GO" id="GO:0005634">
    <property type="term" value="C:nucleus"/>
    <property type="evidence" value="ECO:0007669"/>
    <property type="project" value="UniProtKB-UniRule"/>
</dbReference>
<evidence type="ECO:0000256" key="1">
    <source>
        <dbReference type="PROSITE-ProRule" id="PRU00267"/>
    </source>
</evidence>
<keyword evidence="5" id="KW-1185">Reference proteome</keyword>
<feature type="region of interest" description="Disordered" evidence="2">
    <location>
        <begin position="187"/>
        <end position="232"/>
    </location>
</feature>
<evidence type="ECO:0000313" key="5">
    <source>
        <dbReference type="Proteomes" id="UP000243975"/>
    </source>
</evidence>
<sequence>MGRSGDATSKSVNATRARKRVEADTASTSLKRAKNGSAFTRCEACNKDVAVALISMHDCGLDAKIRMNLEAQVVEMLNDPVVKKATEKKKPSTGKEQSAKKVKKQKDPSKPKKPPTAFFLFMEEFRVTFKAANPDNKKVSVVAKEGGEKWRSMTEEVSSKFLDLFVLEKKPYTERAAELKEDYLNALQTPIDAENEKAERESNDDDDEGDKVEVVADEEGSPDEVEVVADDE</sequence>
<accession>A0A118JX94</accession>
<dbReference type="Gramene" id="KVH95712">
    <property type="protein sequence ID" value="KVH95712"/>
    <property type="gene ID" value="Ccrd_002173"/>
</dbReference>
<dbReference type="InterPro" id="IPR036910">
    <property type="entry name" value="HMG_box_dom_sf"/>
</dbReference>
<dbReference type="OMA" id="SAFIRCE"/>
<feature type="region of interest" description="Disordered" evidence="2">
    <location>
        <begin position="84"/>
        <end position="114"/>
    </location>
</feature>
<evidence type="ECO:0000259" key="3">
    <source>
        <dbReference type="PROSITE" id="PS50118"/>
    </source>
</evidence>
<dbReference type="PANTHER" id="PTHR47658">
    <property type="entry name" value="HIGH MOBILITY GROUP B PROTEIN 12-RELATED"/>
    <property type="match status" value="1"/>
</dbReference>
<evidence type="ECO:0000313" key="4">
    <source>
        <dbReference type="EMBL" id="KVH95712.1"/>
    </source>
</evidence>
<dbReference type="Gene3D" id="1.10.30.10">
    <property type="entry name" value="High mobility group box domain"/>
    <property type="match status" value="1"/>
</dbReference>
<dbReference type="PANTHER" id="PTHR47658:SF1">
    <property type="entry name" value="MEIOSIS INITIATOR PROTEIN"/>
    <property type="match status" value="1"/>
</dbReference>
<comment type="caution">
    <text evidence="4">The sequence shown here is derived from an EMBL/GenBank/DDBJ whole genome shotgun (WGS) entry which is preliminary data.</text>
</comment>
<feature type="compositionally biased region" description="Acidic residues" evidence="2">
    <location>
        <begin position="202"/>
        <end position="232"/>
    </location>
</feature>
<dbReference type="SMART" id="SM00398">
    <property type="entry name" value="HMG"/>
    <property type="match status" value="1"/>
</dbReference>
<dbReference type="Pfam" id="PF00505">
    <property type="entry name" value="HMG_box"/>
    <property type="match status" value="1"/>
</dbReference>
<dbReference type="STRING" id="59895.A0A118JX94"/>
<feature type="compositionally biased region" description="Polar residues" evidence="2">
    <location>
        <begin position="1"/>
        <end position="14"/>
    </location>
</feature>
<dbReference type="SUPFAM" id="SSF47095">
    <property type="entry name" value="HMG-box"/>
    <property type="match status" value="1"/>
</dbReference>
<name>A0A118JX94_CYNCS</name>
<reference evidence="4 5" key="1">
    <citation type="journal article" date="2016" name="Sci. Rep.">
        <title>The genome sequence of the outbreeding globe artichoke constructed de novo incorporating a phase-aware low-pass sequencing strategy of F1 progeny.</title>
        <authorList>
            <person name="Scaglione D."/>
            <person name="Reyes-Chin-Wo S."/>
            <person name="Acquadro A."/>
            <person name="Froenicke L."/>
            <person name="Portis E."/>
            <person name="Beitel C."/>
            <person name="Tirone M."/>
            <person name="Mauro R."/>
            <person name="Lo Monaco A."/>
            <person name="Mauromicale G."/>
            <person name="Faccioli P."/>
            <person name="Cattivelli L."/>
            <person name="Rieseberg L."/>
            <person name="Michelmore R."/>
            <person name="Lanteri S."/>
        </authorList>
    </citation>
    <scope>NUCLEOTIDE SEQUENCE [LARGE SCALE GENOMIC DNA]</scope>
    <source>
        <strain evidence="4">2C</strain>
    </source>
</reference>
<dbReference type="GO" id="GO:0003677">
    <property type="term" value="F:DNA binding"/>
    <property type="evidence" value="ECO:0007669"/>
    <property type="project" value="UniProtKB-UniRule"/>
</dbReference>
<keyword evidence="1" id="KW-0238">DNA-binding</keyword>
<dbReference type="AlphaFoldDB" id="A0A118JX94"/>
<organism evidence="4 5">
    <name type="scientific">Cynara cardunculus var. scolymus</name>
    <name type="common">Globe artichoke</name>
    <name type="synonym">Cynara scolymus</name>
    <dbReference type="NCBI Taxonomy" id="59895"/>
    <lineage>
        <taxon>Eukaryota</taxon>
        <taxon>Viridiplantae</taxon>
        <taxon>Streptophyta</taxon>
        <taxon>Embryophyta</taxon>
        <taxon>Tracheophyta</taxon>
        <taxon>Spermatophyta</taxon>
        <taxon>Magnoliopsida</taxon>
        <taxon>eudicotyledons</taxon>
        <taxon>Gunneridae</taxon>
        <taxon>Pentapetalae</taxon>
        <taxon>asterids</taxon>
        <taxon>campanulids</taxon>
        <taxon>Asterales</taxon>
        <taxon>Asteraceae</taxon>
        <taxon>Carduoideae</taxon>
        <taxon>Cardueae</taxon>
        <taxon>Carduinae</taxon>
        <taxon>Cynara</taxon>
    </lineage>
</organism>
<dbReference type="PROSITE" id="PS50118">
    <property type="entry name" value="HMG_BOX_2"/>
    <property type="match status" value="1"/>
</dbReference>
<gene>
    <name evidence="4" type="ORF">Ccrd_002173</name>
</gene>
<evidence type="ECO:0000256" key="2">
    <source>
        <dbReference type="SAM" id="MobiDB-lite"/>
    </source>
</evidence>
<dbReference type="CDD" id="cd22005">
    <property type="entry name" value="HMG-box_AtHMGB1-like"/>
    <property type="match status" value="1"/>
</dbReference>
<dbReference type="GO" id="GO:0010197">
    <property type="term" value="P:polar nucleus fusion"/>
    <property type="evidence" value="ECO:0007669"/>
    <property type="project" value="TreeGrafter"/>
</dbReference>
<feature type="DNA-binding region" description="HMG box" evidence="1">
    <location>
        <begin position="111"/>
        <end position="191"/>
    </location>
</feature>
<feature type="domain" description="HMG box" evidence="3">
    <location>
        <begin position="111"/>
        <end position="191"/>
    </location>
</feature>
<keyword evidence="1" id="KW-0539">Nucleus</keyword>
<dbReference type="EMBL" id="LEKV01004378">
    <property type="protein sequence ID" value="KVH95712.1"/>
    <property type="molecule type" value="Genomic_DNA"/>
</dbReference>